<keyword evidence="2" id="KW-1185">Reference proteome</keyword>
<accession>A0A1R4GUW6</accession>
<proteinExistence type="predicted"/>
<organism evidence="1 2">
    <name type="scientific">Arthrobacter rhombi</name>
    <dbReference type="NCBI Taxonomy" id="71253"/>
    <lineage>
        <taxon>Bacteria</taxon>
        <taxon>Bacillati</taxon>
        <taxon>Actinomycetota</taxon>
        <taxon>Actinomycetes</taxon>
        <taxon>Micrococcales</taxon>
        <taxon>Micrococcaceae</taxon>
        <taxon>Arthrobacter</taxon>
    </lineage>
</organism>
<gene>
    <name evidence="1" type="ORF">FM101_14095</name>
</gene>
<reference evidence="1 2" key="1">
    <citation type="submission" date="2017-02" db="EMBL/GenBank/DDBJ databases">
        <authorList>
            <person name="Peterson S.W."/>
        </authorList>
    </citation>
    <scope>NUCLEOTIDE SEQUENCE [LARGE SCALE GENOMIC DNA]</scope>
    <source>
        <strain evidence="1 2">B Ar 00.02</strain>
    </source>
</reference>
<evidence type="ECO:0000313" key="2">
    <source>
        <dbReference type="Proteomes" id="UP000195913"/>
    </source>
</evidence>
<name>A0A1R4GUW6_9MICC</name>
<evidence type="ECO:0000313" key="1">
    <source>
        <dbReference type="EMBL" id="SJM71968.1"/>
    </source>
</evidence>
<dbReference type="AlphaFoldDB" id="A0A1R4GUW6"/>
<sequence length="40" mass="4580">MIPPVLAHLCNVIDGNVLHWQDYWSVARSGDQQFHFAAKD</sequence>
<dbReference type="Proteomes" id="UP000195913">
    <property type="component" value="Unassembled WGS sequence"/>
</dbReference>
<protein>
    <submittedName>
        <fullName evidence="1">Uncharacterized protein</fullName>
    </submittedName>
</protein>
<dbReference type="EMBL" id="FUHW01000046">
    <property type="protein sequence ID" value="SJM71968.1"/>
    <property type="molecule type" value="Genomic_DNA"/>
</dbReference>